<dbReference type="PROSITE" id="PS50943">
    <property type="entry name" value="HTH_CROC1"/>
    <property type="match status" value="1"/>
</dbReference>
<feature type="domain" description="HTH cro/C1-type" evidence="1">
    <location>
        <begin position="10"/>
        <end position="63"/>
    </location>
</feature>
<evidence type="ECO:0000313" key="2">
    <source>
        <dbReference type="EMBL" id="SFN20230.1"/>
    </source>
</evidence>
<dbReference type="GO" id="GO:0003677">
    <property type="term" value="F:DNA binding"/>
    <property type="evidence" value="ECO:0007669"/>
    <property type="project" value="InterPro"/>
</dbReference>
<reference evidence="3" key="1">
    <citation type="submission" date="2016-10" db="EMBL/GenBank/DDBJ databases">
        <authorList>
            <person name="Varghese N."/>
            <person name="Submissions S."/>
        </authorList>
    </citation>
    <scope>NUCLEOTIDE SEQUENCE [LARGE SCALE GENOMIC DNA]</scope>
    <source>
        <strain evidence="3">N6PO6</strain>
    </source>
</reference>
<organism evidence="2 3">
    <name type="scientific">Izhakiella capsodis</name>
    <dbReference type="NCBI Taxonomy" id="1367852"/>
    <lineage>
        <taxon>Bacteria</taxon>
        <taxon>Pseudomonadati</taxon>
        <taxon>Pseudomonadota</taxon>
        <taxon>Gammaproteobacteria</taxon>
        <taxon>Enterobacterales</taxon>
        <taxon>Erwiniaceae</taxon>
        <taxon>Izhakiella</taxon>
    </lineage>
</organism>
<dbReference type="EMBL" id="FOVC01000003">
    <property type="protein sequence ID" value="SFN20230.1"/>
    <property type="molecule type" value="Genomic_DNA"/>
</dbReference>
<evidence type="ECO:0000259" key="1">
    <source>
        <dbReference type="PROSITE" id="PS50943"/>
    </source>
</evidence>
<dbReference type="SUPFAM" id="SSF47413">
    <property type="entry name" value="lambda repressor-like DNA-binding domains"/>
    <property type="match status" value="1"/>
</dbReference>
<dbReference type="Pfam" id="PF01381">
    <property type="entry name" value="HTH_3"/>
    <property type="match status" value="1"/>
</dbReference>
<gene>
    <name evidence="2" type="ORF">SAMN05216516_103262</name>
</gene>
<dbReference type="AlphaFoldDB" id="A0A1I4X4F8"/>
<dbReference type="STRING" id="1367852.SAMN05216516_103262"/>
<dbReference type="Proteomes" id="UP000242222">
    <property type="component" value="Unassembled WGS sequence"/>
</dbReference>
<dbReference type="SMART" id="SM00530">
    <property type="entry name" value="HTH_XRE"/>
    <property type="match status" value="1"/>
</dbReference>
<proteinExistence type="predicted"/>
<accession>A0A1I4X4F8</accession>
<sequence>MNHASLASCIKERCKTLGLIQTSLAERVGMRQQSVQHLKSGGATRTSFILKLLKVLKCEPDWLLQGENAEQQEA</sequence>
<dbReference type="RefSeq" id="WP_092876678.1">
    <property type="nucleotide sequence ID" value="NZ_FOVC01000003.1"/>
</dbReference>
<keyword evidence="3" id="KW-1185">Reference proteome</keyword>
<dbReference type="CDD" id="cd00093">
    <property type="entry name" value="HTH_XRE"/>
    <property type="match status" value="1"/>
</dbReference>
<dbReference type="Gene3D" id="1.10.260.40">
    <property type="entry name" value="lambda repressor-like DNA-binding domains"/>
    <property type="match status" value="1"/>
</dbReference>
<dbReference type="InterPro" id="IPR010982">
    <property type="entry name" value="Lambda_DNA-bd_dom_sf"/>
</dbReference>
<dbReference type="OrthoDB" id="9791537at2"/>
<protein>
    <submittedName>
        <fullName evidence="2">Helix-turn-helix</fullName>
    </submittedName>
</protein>
<dbReference type="InterPro" id="IPR001387">
    <property type="entry name" value="Cro/C1-type_HTH"/>
</dbReference>
<name>A0A1I4X4F8_9GAMM</name>
<evidence type="ECO:0000313" key="3">
    <source>
        <dbReference type="Proteomes" id="UP000242222"/>
    </source>
</evidence>